<proteinExistence type="predicted"/>
<name>A0A2P1NLZ3_9BURK</name>
<evidence type="ECO:0008006" key="3">
    <source>
        <dbReference type="Google" id="ProtNLM"/>
    </source>
</evidence>
<dbReference type="KEGG" id="melm:C7H73_10630"/>
<dbReference type="Proteomes" id="UP000241829">
    <property type="component" value="Chromosome"/>
</dbReference>
<gene>
    <name evidence="1" type="ORF">C7H73_10630</name>
</gene>
<dbReference type="AlphaFoldDB" id="A0A2P1NLZ3"/>
<reference evidence="2" key="1">
    <citation type="submission" date="2018-03" db="EMBL/GenBank/DDBJ databases">
        <title>Genome sequencing of Melaminivora sp. strain SC2-7.</title>
        <authorList>
            <person name="Kim S.-J."/>
            <person name="Heo J."/>
            <person name="Ahn J.-H."/>
            <person name="Kwon S.-W."/>
        </authorList>
    </citation>
    <scope>NUCLEOTIDE SEQUENCE [LARGE SCALE GENOMIC DNA]</scope>
    <source>
        <strain evidence="2">SC2-7</strain>
    </source>
</reference>
<evidence type="ECO:0000313" key="2">
    <source>
        <dbReference type="Proteomes" id="UP000241829"/>
    </source>
</evidence>
<evidence type="ECO:0000313" key="1">
    <source>
        <dbReference type="EMBL" id="AVP58073.1"/>
    </source>
</evidence>
<dbReference type="EMBL" id="CP027792">
    <property type="protein sequence ID" value="AVP58073.1"/>
    <property type="molecule type" value="Genomic_DNA"/>
</dbReference>
<organism evidence="1 2">
    <name type="scientific">Pulveribacter suum</name>
    <dbReference type="NCBI Taxonomy" id="2116657"/>
    <lineage>
        <taxon>Bacteria</taxon>
        <taxon>Pseudomonadati</taxon>
        <taxon>Pseudomonadota</taxon>
        <taxon>Betaproteobacteria</taxon>
        <taxon>Burkholderiales</taxon>
        <taxon>Comamonadaceae</taxon>
        <taxon>Pulveribacter</taxon>
    </lineage>
</organism>
<keyword evidence="2" id="KW-1185">Reference proteome</keyword>
<protein>
    <recommendedName>
        <fullName evidence="3">Nudix hydrolase domain-containing protein</fullName>
    </recommendedName>
</protein>
<accession>A0A2P1NLZ3</accession>
<sequence length="140" mass="15405">MEGRDGDRGSVRNTALRETLEELNTAIAIRKETPLCLLQEVQTGFVQFVYLGCELFDSEYLKSNAEGKFTCVSFVNLADVLKGERRLVPTGEAAILMWLAMGAPGVDPDTRFSGRRPRQLFADICKERGASASQASARSD</sequence>